<name>A0AAN7RUZ6_MYCAM</name>
<evidence type="ECO:0000313" key="2">
    <source>
        <dbReference type="Proteomes" id="UP001333110"/>
    </source>
</evidence>
<organism evidence="1 2">
    <name type="scientific">Mycteria americana</name>
    <name type="common">Wood stork</name>
    <dbReference type="NCBI Taxonomy" id="33587"/>
    <lineage>
        <taxon>Eukaryota</taxon>
        <taxon>Metazoa</taxon>
        <taxon>Chordata</taxon>
        <taxon>Craniata</taxon>
        <taxon>Vertebrata</taxon>
        <taxon>Euteleostomi</taxon>
        <taxon>Archelosauria</taxon>
        <taxon>Archosauria</taxon>
        <taxon>Dinosauria</taxon>
        <taxon>Saurischia</taxon>
        <taxon>Theropoda</taxon>
        <taxon>Coelurosauria</taxon>
        <taxon>Aves</taxon>
        <taxon>Neognathae</taxon>
        <taxon>Neoaves</taxon>
        <taxon>Aequornithes</taxon>
        <taxon>Ciconiiformes</taxon>
        <taxon>Ciconiidae</taxon>
        <taxon>Mycteria</taxon>
    </lineage>
</organism>
<dbReference type="AlphaFoldDB" id="A0AAN7RUZ6"/>
<dbReference type="EMBL" id="JAUNZN010000020">
    <property type="protein sequence ID" value="KAK4809821.1"/>
    <property type="molecule type" value="Genomic_DNA"/>
</dbReference>
<dbReference type="Proteomes" id="UP001333110">
    <property type="component" value="Unassembled WGS sequence"/>
</dbReference>
<reference evidence="1 2" key="1">
    <citation type="journal article" date="2023" name="J. Hered.">
        <title>Chromosome-level genome of the wood stork (Mycteria americana) provides insight into avian chromosome evolution.</title>
        <authorList>
            <person name="Flamio R. Jr."/>
            <person name="Ramstad K.M."/>
        </authorList>
    </citation>
    <scope>NUCLEOTIDE SEQUENCE [LARGE SCALE GENOMIC DNA]</scope>
    <source>
        <strain evidence="1">JAX WOST 10</strain>
    </source>
</reference>
<accession>A0AAN7RUZ6</accession>
<gene>
    <name evidence="1" type="ORF">QYF61_014289</name>
</gene>
<evidence type="ECO:0000313" key="1">
    <source>
        <dbReference type="EMBL" id="KAK4809821.1"/>
    </source>
</evidence>
<comment type="caution">
    <text evidence="1">The sequence shown here is derived from an EMBL/GenBank/DDBJ whole genome shotgun (WGS) entry which is preliminary data.</text>
</comment>
<keyword evidence="2" id="KW-1185">Reference proteome</keyword>
<sequence>MGLPMAYLTVSIEPLPPVVVGDAVTLKCNFKTDGKMREIVWYRVSGAGASSLPLGTGTRSHPAALLLCNRRSRLDGGEKGRRHSR</sequence>
<protein>
    <submittedName>
        <fullName evidence="1">Uncharacterized protein</fullName>
    </submittedName>
</protein>
<proteinExistence type="predicted"/>